<keyword evidence="8" id="KW-1185">Reference proteome</keyword>
<evidence type="ECO:0000256" key="6">
    <source>
        <dbReference type="RuleBase" id="RU000382"/>
    </source>
</evidence>
<evidence type="ECO:0000256" key="3">
    <source>
        <dbReference type="ARBA" id="ARBA00023239"/>
    </source>
</evidence>
<dbReference type="SUPFAM" id="SSF53383">
    <property type="entry name" value="PLP-dependent transferases"/>
    <property type="match status" value="1"/>
</dbReference>
<organism evidence="7 8">
    <name type="scientific">Gordonia neofelifaecis NRRL B-59395</name>
    <dbReference type="NCBI Taxonomy" id="644548"/>
    <lineage>
        <taxon>Bacteria</taxon>
        <taxon>Bacillati</taxon>
        <taxon>Actinomycetota</taxon>
        <taxon>Actinomycetes</taxon>
        <taxon>Mycobacteriales</taxon>
        <taxon>Gordoniaceae</taxon>
        <taxon>Gordonia</taxon>
    </lineage>
</organism>
<evidence type="ECO:0000256" key="2">
    <source>
        <dbReference type="ARBA" id="ARBA00022898"/>
    </source>
</evidence>
<dbReference type="InterPro" id="IPR002129">
    <property type="entry name" value="PyrdxlP-dep_de-COase"/>
</dbReference>
<dbReference type="RefSeq" id="WP_009678695.1">
    <property type="nucleotide sequence ID" value="NZ_AEUD01000005.1"/>
</dbReference>
<evidence type="ECO:0000256" key="5">
    <source>
        <dbReference type="PIRSR" id="PIRSR602129-50"/>
    </source>
</evidence>
<dbReference type="InterPro" id="IPR050477">
    <property type="entry name" value="GrpII_AminoAcid_Decarb"/>
</dbReference>
<dbReference type="Gene3D" id="3.90.1150.10">
    <property type="entry name" value="Aspartate Aminotransferase, domain 1"/>
    <property type="match status" value="1"/>
</dbReference>
<dbReference type="PANTHER" id="PTHR42735">
    <property type="match status" value="1"/>
</dbReference>
<dbReference type="EMBL" id="AEUD01000005">
    <property type="protein sequence ID" value="EGD55496.1"/>
    <property type="molecule type" value="Genomic_DNA"/>
</dbReference>
<evidence type="ECO:0000313" key="8">
    <source>
        <dbReference type="Proteomes" id="UP000035065"/>
    </source>
</evidence>
<dbReference type="GO" id="GO:0004058">
    <property type="term" value="F:aromatic-L-amino-acid decarboxylase activity"/>
    <property type="evidence" value="ECO:0007669"/>
    <property type="project" value="UniProtKB-ARBA"/>
</dbReference>
<dbReference type="eggNOG" id="COG0076">
    <property type="taxonomic scope" value="Bacteria"/>
</dbReference>
<dbReference type="PANTHER" id="PTHR42735:SF6">
    <property type="entry name" value="SPHINGOSINE-1-PHOSPHATE LYASE 1"/>
    <property type="match status" value="1"/>
</dbReference>
<name>F1YHU2_9ACTN</name>
<dbReference type="InterPro" id="IPR015421">
    <property type="entry name" value="PyrdxlP-dep_Trfase_major"/>
</dbReference>
<reference evidence="7 8" key="1">
    <citation type="journal article" date="2011" name="J. Bacteriol.">
        <title>Draft Genome Sequence of Gordonia neofelifaecis NRRL B-59395, a Cholesterol-Degrading Actinomycete.</title>
        <authorList>
            <person name="Ge F."/>
            <person name="Li W."/>
            <person name="Chen G."/>
            <person name="Liu Y."/>
            <person name="Zhang G."/>
            <person name="Yong B."/>
            <person name="Wang Q."/>
            <person name="Wang N."/>
            <person name="Huang Z."/>
            <person name="Li W."/>
            <person name="Wang J."/>
            <person name="Wu C."/>
            <person name="Xie Q."/>
            <person name="Liu G."/>
        </authorList>
    </citation>
    <scope>NUCLEOTIDE SEQUENCE [LARGE SCALE GENOMIC DNA]</scope>
    <source>
        <strain evidence="7 8">NRRL B-59395</strain>
    </source>
</reference>
<dbReference type="InterPro" id="IPR015424">
    <property type="entry name" value="PyrdxlP-dep_Trfase"/>
</dbReference>
<gene>
    <name evidence="7" type="ORF">SCNU_07283</name>
</gene>
<feature type="modified residue" description="N6-(pyridoxal phosphate)lysine" evidence="5">
    <location>
        <position position="232"/>
    </location>
</feature>
<evidence type="ECO:0000256" key="4">
    <source>
        <dbReference type="ARBA" id="ARBA00038302"/>
    </source>
</evidence>
<comment type="cofactor">
    <cofactor evidence="1 5 6">
        <name>pyridoxal 5'-phosphate</name>
        <dbReference type="ChEBI" id="CHEBI:597326"/>
    </cofactor>
</comment>
<keyword evidence="3 6" id="KW-0456">Lyase</keyword>
<comment type="caution">
    <text evidence="7">The sequence shown here is derived from an EMBL/GenBank/DDBJ whole genome shotgun (WGS) entry which is preliminary data.</text>
</comment>
<dbReference type="Proteomes" id="UP000035065">
    <property type="component" value="Unassembled WGS sequence"/>
</dbReference>
<accession>F1YHU2</accession>
<dbReference type="GO" id="GO:0019752">
    <property type="term" value="P:carboxylic acid metabolic process"/>
    <property type="evidence" value="ECO:0007669"/>
    <property type="project" value="InterPro"/>
</dbReference>
<dbReference type="Gene3D" id="3.40.640.10">
    <property type="entry name" value="Type I PLP-dependent aspartate aminotransferase-like (Major domain)"/>
    <property type="match status" value="1"/>
</dbReference>
<dbReference type="Pfam" id="PF00282">
    <property type="entry name" value="Pyridoxal_deC"/>
    <property type="match status" value="1"/>
</dbReference>
<comment type="similarity">
    <text evidence="4">Belongs to the group II decarboxylase family. Sphingosine-1-phosphate lyase subfamily.</text>
</comment>
<dbReference type="InterPro" id="IPR015422">
    <property type="entry name" value="PyrdxlP-dep_Trfase_small"/>
</dbReference>
<keyword evidence="2 5" id="KW-0663">Pyridoxal phosphate</keyword>
<sequence length="496" mass="51965">MTTRDPDEVLARLRELRASDAPTHGGRVLSYVYDSGLAELDRLAADAAELVRPVNGLDPTVFGSVAAMERDLIAFARTAFGSPEAVGTITSGGTESCILAVASARRLSGLAAGHGNVVAPSTVHAAFDKAAELLGVELRRVPVDPHTTRVDPDELAARIDGETFLLVASAPNYPTGTMDPIAEIGAMALERSLPLHVDACLGGFALAWWPKRTPPWDLRVPGVTSLAADFHKYGYAPKGASVLLYNDRDRHRAGYFATADWPGYPIVNPTLLGSRSATGTAAAWAITRFLGDDGFGALVADIDAARAELIATVNAIDGLRVVGEPFGPVFAVAADPTSTHPIDPHRWSDAVRARGFTLQAQPRYRQADGTDLAASTHLTITPVTRRSVGELSAAMVEASRDARSLPPIEAPGPLRDLAAAFDSGAVTVADALGLDSVTTEAVLIGAGIDPHTDPSQTGEAIDIGAVIAAIDVLPRPVTARMLTEFLASYTNPAPEG</sequence>
<protein>
    <submittedName>
        <fullName evidence="7">Pyridoxal-dependent decarboxylase</fullName>
    </submittedName>
</protein>
<dbReference type="GO" id="GO:0030170">
    <property type="term" value="F:pyridoxal phosphate binding"/>
    <property type="evidence" value="ECO:0007669"/>
    <property type="project" value="InterPro"/>
</dbReference>
<dbReference type="STRING" id="644548.SCNU_07283"/>
<evidence type="ECO:0000313" key="7">
    <source>
        <dbReference type="EMBL" id="EGD55496.1"/>
    </source>
</evidence>
<dbReference type="AlphaFoldDB" id="F1YHU2"/>
<dbReference type="OrthoDB" id="3401800at2"/>
<proteinExistence type="inferred from homology"/>
<evidence type="ECO:0000256" key="1">
    <source>
        <dbReference type="ARBA" id="ARBA00001933"/>
    </source>
</evidence>